<gene>
    <name evidence="2" type="primary">LOC113797409</name>
</gene>
<dbReference type="RefSeq" id="XP_027203582.1">
    <property type="nucleotide sequence ID" value="XM_027347781.1"/>
</dbReference>
<evidence type="ECO:0000313" key="2">
    <source>
        <dbReference type="RefSeq" id="XP_027203582.1"/>
    </source>
</evidence>
<proteinExistence type="predicted"/>
<dbReference type="InterPro" id="IPR000998">
    <property type="entry name" value="MAM_dom"/>
</dbReference>
<dbReference type="GO" id="GO:0016020">
    <property type="term" value="C:membrane"/>
    <property type="evidence" value="ECO:0007669"/>
    <property type="project" value="InterPro"/>
</dbReference>
<evidence type="ECO:0000313" key="1">
    <source>
        <dbReference type="Proteomes" id="UP000515146"/>
    </source>
</evidence>
<dbReference type="OrthoDB" id="6491070at2759"/>
<organism evidence="1 2">
    <name type="scientific">Dermatophagoides pteronyssinus</name>
    <name type="common">European house dust mite</name>
    <dbReference type="NCBI Taxonomy" id="6956"/>
    <lineage>
        <taxon>Eukaryota</taxon>
        <taxon>Metazoa</taxon>
        <taxon>Ecdysozoa</taxon>
        <taxon>Arthropoda</taxon>
        <taxon>Chelicerata</taxon>
        <taxon>Arachnida</taxon>
        <taxon>Acari</taxon>
        <taxon>Acariformes</taxon>
        <taxon>Sarcoptiformes</taxon>
        <taxon>Astigmata</taxon>
        <taxon>Psoroptidia</taxon>
        <taxon>Analgoidea</taxon>
        <taxon>Pyroglyphidae</taxon>
        <taxon>Dermatophagoidinae</taxon>
        <taxon>Dermatophagoides</taxon>
    </lineage>
</organism>
<sequence>MQSYQVIKIFVFLMVMATITEMVQPQYPYPNQSRSPYAIDNVLWDCNFEIDACHFRNQHNLAQFNRYYNPRHPLFGRRSLLLLNLRLPRVQRYPGARLITHYYPANQKNACLFIGYYANGEGPENFFVIQQDKENKCIFADHDLQTKSNRWNEIEIQLDLNDGDPRFFLETHYHQGKTGFFAIDKFTFGYGKCKNPAPNYC</sequence>
<dbReference type="OMA" id="FEIDACH"/>
<dbReference type="InterPro" id="IPR013320">
    <property type="entry name" value="ConA-like_dom_sf"/>
</dbReference>
<dbReference type="SUPFAM" id="SSF49899">
    <property type="entry name" value="Concanavalin A-like lectins/glucanases"/>
    <property type="match status" value="1"/>
</dbReference>
<dbReference type="AlphaFoldDB" id="A0A6P6YE74"/>
<protein>
    <submittedName>
        <fullName evidence="2">Uncharacterized protein LOC113797409</fullName>
    </submittedName>
</protein>
<dbReference type="Pfam" id="PF00629">
    <property type="entry name" value="MAM"/>
    <property type="match status" value="1"/>
</dbReference>
<dbReference type="KEGG" id="dpte:113797409"/>
<dbReference type="Proteomes" id="UP000515146">
    <property type="component" value="Unplaced"/>
</dbReference>
<accession>A0A6P6YE74</accession>
<dbReference type="InParanoid" id="A0A6P6YE74"/>
<name>A0A6P6YE74_DERPT</name>
<dbReference type="Gene3D" id="2.60.120.200">
    <property type="match status" value="1"/>
</dbReference>
<keyword evidence="1" id="KW-1185">Reference proteome</keyword>
<reference evidence="2" key="1">
    <citation type="submission" date="2025-08" db="UniProtKB">
        <authorList>
            <consortium name="RefSeq"/>
        </authorList>
    </citation>
    <scope>IDENTIFICATION</scope>
    <source>
        <strain evidence="2">Airmid</strain>
    </source>
</reference>